<dbReference type="GO" id="GO:0030229">
    <property type="term" value="F:very-low-density lipoprotein particle receptor activity"/>
    <property type="evidence" value="ECO:0007669"/>
    <property type="project" value="TreeGrafter"/>
</dbReference>
<proteinExistence type="predicted"/>
<dbReference type="Proteomes" id="UP000694520">
    <property type="component" value="Chromosome 26"/>
</dbReference>
<dbReference type="GO" id="GO:0006869">
    <property type="term" value="P:lipid transport"/>
    <property type="evidence" value="ECO:0007669"/>
    <property type="project" value="InterPro"/>
</dbReference>
<dbReference type="GeneTree" id="ENSGT00970000197238"/>
<reference evidence="2" key="1">
    <citation type="submission" date="2019-05" db="EMBL/GenBank/DDBJ databases">
        <authorList>
            <person name="Zhang S."/>
            <person name="Liu J."/>
        </authorList>
    </citation>
    <scope>NUCLEOTIDE SEQUENCE [LARGE SCALE GENOMIC DNA]</scope>
</reference>
<dbReference type="PANTHER" id="PTHR15964">
    <property type="entry name" value="APOLIPOPROTEIN B48 RECEPTOR"/>
    <property type="match status" value="1"/>
</dbReference>
<evidence type="ECO:0000313" key="2">
    <source>
        <dbReference type="Ensembl" id="ENSBGRP00000013215.1"/>
    </source>
</evidence>
<dbReference type="AlphaFoldDB" id="A0A8B9WVC0"/>
<feature type="region of interest" description="Disordered" evidence="1">
    <location>
        <begin position="59"/>
        <end position="81"/>
    </location>
</feature>
<dbReference type="PANTHER" id="PTHR15964:SF0">
    <property type="entry name" value="APOLIPOPROTEIN B RECEPTOR"/>
    <property type="match status" value="1"/>
</dbReference>
<dbReference type="GO" id="GO:0006641">
    <property type="term" value="P:triglyceride metabolic process"/>
    <property type="evidence" value="ECO:0007669"/>
    <property type="project" value="TreeGrafter"/>
</dbReference>
<accession>A0A8B9WVC0</accession>
<protein>
    <submittedName>
        <fullName evidence="2">Uncharacterized protein</fullName>
    </submittedName>
</protein>
<reference evidence="2" key="3">
    <citation type="submission" date="2025-09" db="UniProtKB">
        <authorList>
            <consortium name="Ensembl"/>
        </authorList>
    </citation>
    <scope>IDENTIFICATION</scope>
</reference>
<name>A0A8B9WVC0_BOSMU</name>
<reference evidence="2" key="2">
    <citation type="submission" date="2025-08" db="UniProtKB">
        <authorList>
            <consortium name="Ensembl"/>
        </authorList>
    </citation>
    <scope>IDENTIFICATION</scope>
</reference>
<dbReference type="InterPro" id="IPR026158">
    <property type="entry name" value="ApolipoprotB_rcpt"/>
</dbReference>
<evidence type="ECO:0000256" key="1">
    <source>
        <dbReference type="SAM" id="MobiDB-lite"/>
    </source>
</evidence>
<dbReference type="GO" id="GO:0016020">
    <property type="term" value="C:membrane"/>
    <property type="evidence" value="ECO:0007669"/>
    <property type="project" value="TreeGrafter"/>
</dbReference>
<organism evidence="2 3">
    <name type="scientific">Bos mutus grunniens</name>
    <name type="common">Wild yak</name>
    <name type="synonym">Bos grunniens</name>
    <dbReference type="NCBI Taxonomy" id="30521"/>
    <lineage>
        <taxon>Eukaryota</taxon>
        <taxon>Metazoa</taxon>
        <taxon>Chordata</taxon>
        <taxon>Craniata</taxon>
        <taxon>Vertebrata</taxon>
        <taxon>Euteleostomi</taxon>
        <taxon>Mammalia</taxon>
        <taxon>Eutheria</taxon>
        <taxon>Laurasiatheria</taxon>
        <taxon>Artiodactyla</taxon>
        <taxon>Ruminantia</taxon>
        <taxon>Pecora</taxon>
        <taxon>Bovidae</taxon>
        <taxon>Bovinae</taxon>
        <taxon>Bos</taxon>
    </lineage>
</organism>
<keyword evidence="3" id="KW-1185">Reference proteome</keyword>
<sequence length="81" mass="8847">MDFLRLHLPGLHQALRGALESLSTFVSYLIGDEVPTVERKEACAAEELREVAAGRRKDPRGYWESLGPRGDLQERPGGGGG</sequence>
<dbReference type="Ensembl" id="ENSBGRT00000015250.1">
    <property type="protein sequence ID" value="ENSBGRP00000013215.1"/>
    <property type="gene ID" value="ENSBGRG00000008362.1"/>
</dbReference>
<evidence type="ECO:0000313" key="3">
    <source>
        <dbReference type="Proteomes" id="UP000694520"/>
    </source>
</evidence>